<dbReference type="Proteomes" id="UP001519460">
    <property type="component" value="Unassembled WGS sequence"/>
</dbReference>
<organism evidence="1 2">
    <name type="scientific">Batillaria attramentaria</name>
    <dbReference type="NCBI Taxonomy" id="370345"/>
    <lineage>
        <taxon>Eukaryota</taxon>
        <taxon>Metazoa</taxon>
        <taxon>Spiralia</taxon>
        <taxon>Lophotrochozoa</taxon>
        <taxon>Mollusca</taxon>
        <taxon>Gastropoda</taxon>
        <taxon>Caenogastropoda</taxon>
        <taxon>Sorbeoconcha</taxon>
        <taxon>Cerithioidea</taxon>
        <taxon>Batillariidae</taxon>
        <taxon>Batillaria</taxon>
    </lineage>
</organism>
<dbReference type="AlphaFoldDB" id="A0ABD0LF69"/>
<comment type="caution">
    <text evidence="1">The sequence shown here is derived from an EMBL/GenBank/DDBJ whole genome shotgun (WGS) entry which is preliminary data.</text>
</comment>
<proteinExistence type="predicted"/>
<accession>A0ABD0LF69</accession>
<reference evidence="1 2" key="1">
    <citation type="journal article" date="2023" name="Sci. Data">
        <title>Genome assembly of the Korean intertidal mud-creeper Batillaria attramentaria.</title>
        <authorList>
            <person name="Patra A.K."/>
            <person name="Ho P.T."/>
            <person name="Jun S."/>
            <person name="Lee S.J."/>
            <person name="Kim Y."/>
            <person name="Won Y.J."/>
        </authorList>
    </citation>
    <scope>NUCLEOTIDE SEQUENCE [LARGE SCALE GENOMIC DNA]</scope>
    <source>
        <strain evidence="1">Wonlab-2016</strain>
    </source>
</reference>
<sequence length="186" mass="21451">MILQPPQLKTWRGKKEKIQCSKSFNLQVMIVLAFCHRGLWWAGHNNPALTNTRLQPLLVLLHFNVVTSDWPLARKRKSCTRLNQRHSQLEDDLIIPLKLMAELNADVSFSHLTPQQRRTSDKGSERQLKRVLCSEYPAKSRGQERSTFQFVLSVHSESLEWKSGRIKDETVQETSFDSSSTVVPLL</sequence>
<dbReference type="EMBL" id="JACVVK020000054">
    <property type="protein sequence ID" value="KAK7497962.1"/>
    <property type="molecule type" value="Genomic_DNA"/>
</dbReference>
<keyword evidence="2" id="KW-1185">Reference proteome</keyword>
<protein>
    <submittedName>
        <fullName evidence="1">Uncharacterized protein</fullName>
    </submittedName>
</protein>
<evidence type="ECO:0000313" key="1">
    <source>
        <dbReference type="EMBL" id="KAK7497962.1"/>
    </source>
</evidence>
<name>A0ABD0LF69_9CAEN</name>
<gene>
    <name evidence="1" type="ORF">BaRGS_00010833</name>
</gene>
<evidence type="ECO:0000313" key="2">
    <source>
        <dbReference type="Proteomes" id="UP001519460"/>
    </source>
</evidence>